<dbReference type="OrthoDB" id="9797223at2"/>
<dbReference type="EMBL" id="MCIB01000013">
    <property type="protein sequence ID" value="RKD32078.1"/>
    <property type="molecule type" value="Genomic_DNA"/>
</dbReference>
<comment type="caution">
    <text evidence="5">The sequence shown here is derived from an EMBL/GenBank/DDBJ whole genome shotgun (WGS) entry which is preliminary data.</text>
</comment>
<dbReference type="InterPro" id="IPR036388">
    <property type="entry name" value="WH-like_DNA-bd_sf"/>
</dbReference>
<gene>
    <name evidence="5" type="ORF">BET03_11415</name>
</gene>
<dbReference type="PRINTS" id="PR00037">
    <property type="entry name" value="HTHLACR"/>
</dbReference>
<evidence type="ECO:0000259" key="4">
    <source>
        <dbReference type="PROSITE" id="PS51000"/>
    </source>
</evidence>
<evidence type="ECO:0000256" key="2">
    <source>
        <dbReference type="ARBA" id="ARBA00023125"/>
    </source>
</evidence>
<dbReference type="InterPro" id="IPR018356">
    <property type="entry name" value="Tscrpt_reg_HTH_DeoR_CS"/>
</dbReference>
<dbReference type="PROSITE" id="PS00894">
    <property type="entry name" value="HTH_DEOR_1"/>
    <property type="match status" value="1"/>
</dbReference>
<keyword evidence="3" id="KW-0804">Transcription</keyword>
<sequence>MFAEERKIKILDRLDKQGKVRVKELSKLYNVSEATIRRDLQELEERGMIKRTHGGAVLTEHTKFEPTFLEKEDKFHEEKEAIGKLAASLIEDGDTIAIDSGTTTLEIAKNIKAKNLTIVTNSLDIAYEIGKRSDIEVVITGGMMRWKTRAMVGPIADNTIKNLRVDKVFLGTNGICIKKGITTPNLIEAQTKRALLKIASQAIVVCDHTKFNQVSFAKIADINEVDIIITDNKLPSKLLDKYKEQDIEIMISN</sequence>
<dbReference type="RefSeq" id="WP_120168911.1">
    <property type="nucleotide sequence ID" value="NZ_MCIB01000013.1"/>
</dbReference>
<dbReference type="InterPro" id="IPR050313">
    <property type="entry name" value="Carb_Metab_HTH_regulators"/>
</dbReference>
<organism evidence="5 6">
    <name type="scientific">Thermohalobacter berrensis</name>
    <dbReference type="NCBI Taxonomy" id="99594"/>
    <lineage>
        <taxon>Bacteria</taxon>
        <taxon>Bacillati</taxon>
        <taxon>Bacillota</taxon>
        <taxon>Tissierellia</taxon>
        <taxon>Tissierellales</taxon>
        <taxon>Thermohalobacteraceae</taxon>
        <taxon>Thermohalobacter</taxon>
    </lineage>
</organism>
<proteinExistence type="predicted"/>
<dbReference type="InterPro" id="IPR014036">
    <property type="entry name" value="DeoR-like_C"/>
</dbReference>
<dbReference type="PANTHER" id="PTHR30363">
    <property type="entry name" value="HTH-TYPE TRANSCRIPTIONAL REGULATOR SRLR-RELATED"/>
    <property type="match status" value="1"/>
</dbReference>
<dbReference type="InterPro" id="IPR001034">
    <property type="entry name" value="DeoR_HTH"/>
</dbReference>
<keyword evidence="6" id="KW-1185">Reference proteome</keyword>
<dbReference type="Pfam" id="PF00455">
    <property type="entry name" value="DeoRC"/>
    <property type="match status" value="1"/>
</dbReference>
<accession>A0A419T3W6</accession>
<evidence type="ECO:0000313" key="6">
    <source>
        <dbReference type="Proteomes" id="UP000284177"/>
    </source>
</evidence>
<evidence type="ECO:0000256" key="1">
    <source>
        <dbReference type="ARBA" id="ARBA00023015"/>
    </source>
</evidence>
<dbReference type="InterPro" id="IPR036390">
    <property type="entry name" value="WH_DNA-bd_sf"/>
</dbReference>
<evidence type="ECO:0000256" key="3">
    <source>
        <dbReference type="ARBA" id="ARBA00023163"/>
    </source>
</evidence>
<dbReference type="PROSITE" id="PS51000">
    <property type="entry name" value="HTH_DEOR_2"/>
    <property type="match status" value="1"/>
</dbReference>
<dbReference type="GO" id="GO:0003700">
    <property type="term" value="F:DNA-binding transcription factor activity"/>
    <property type="evidence" value="ECO:0007669"/>
    <property type="project" value="InterPro"/>
</dbReference>
<dbReference type="PANTHER" id="PTHR30363:SF44">
    <property type="entry name" value="AGA OPERON TRANSCRIPTIONAL REPRESSOR-RELATED"/>
    <property type="match status" value="1"/>
</dbReference>
<dbReference type="SMART" id="SM00420">
    <property type="entry name" value="HTH_DEOR"/>
    <property type="match status" value="1"/>
</dbReference>
<dbReference type="Proteomes" id="UP000284177">
    <property type="component" value="Unassembled WGS sequence"/>
</dbReference>
<dbReference type="SUPFAM" id="SSF100950">
    <property type="entry name" value="NagB/RpiA/CoA transferase-like"/>
    <property type="match status" value="1"/>
</dbReference>
<dbReference type="SUPFAM" id="SSF46785">
    <property type="entry name" value="Winged helix' DNA-binding domain"/>
    <property type="match status" value="1"/>
</dbReference>
<feature type="domain" description="HTH deoR-type" evidence="4">
    <location>
        <begin position="3"/>
        <end position="58"/>
    </location>
</feature>
<name>A0A419T3W6_9FIRM</name>
<dbReference type="Gene3D" id="1.10.10.10">
    <property type="entry name" value="Winged helix-like DNA-binding domain superfamily/Winged helix DNA-binding domain"/>
    <property type="match status" value="1"/>
</dbReference>
<keyword evidence="2" id="KW-0238">DNA-binding</keyword>
<dbReference type="SMART" id="SM01134">
    <property type="entry name" value="DeoRC"/>
    <property type="match status" value="1"/>
</dbReference>
<protein>
    <submittedName>
        <fullName evidence="5">DeoR family transcriptional regulator</fullName>
    </submittedName>
</protein>
<dbReference type="AlphaFoldDB" id="A0A419T3W6"/>
<keyword evidence="1" id="KW-0805">Transcription regulation</keyword>
<evidence type="ECO:0000313" key="5">
    <source>
        <dbReference type="EMBL" id="RKD32078.1"/>
    </source>
</evidence>
<dbReference type="GO" id="GO:0003677">
    <property type="term" value="F:DNA binding"/>
    <property type="evidence" value="ECO:0007669"/>
    <property type="project" value="UniProtKB-KW"/>
</dbReference>
<dbReference type="Gene3D" id="3.40.50.1360">
    <property type="match status" value="1"/>
</dbReference>
<reference evidence="5 6" key="1">
    <citation type="submission" date="2016-08" db="EMBL/GenBank/DDBJ databases">
        <title>Novel Firmicutes and Novel Genomes.</title>
        <authorList>
            <person name="Poppleton D.I."/>
            <person name="Gribaldo S."/>
        </authorList>
    </citation>
    <scope>NUCLEOTIDE SEQUENCE [LARGE SCALE GENOMIC DNA]</scope>
    <source>
        <strain evidence="5 6">CTT3</strain>
    </source>
</reference>
<dbReference type="InterPro" id="IPR037171">
    <property type="entry name" value="NagB/RpiA_transferase-like"/>
</dbReference>
<dbReference type="Pfam" id="PF08220">
    <property type="entry name" value="HTH_DeoR"/>
    <property type="match status" value="1"/>
</dbReference>